<dbReference type="SUPFAM" id="SSF48371">
    <property type="entry name" value="ARM repeat"/>
    <property type="match status" value="1"/>
</dbReference>
<name>A0A0D6LRX3_9BILA</name>
<dbReference type="InterPro" id="IPR011989">
    <property type="entry name" value="ARM-like"/>
</dbReference>
<dbReference type="InterPro" id="IPR034085">
    <property type="entry name" value="TOG"/>
</dbReference>
<dbReference type="GO" id="GO:0007051">
    <property type="term" value="P:spindle organization"/>
    <property type="evidence" value="ECO:0007669"/>
    <property type="project" value="InterPro"/>
</dbReference>
<keyword evidence="10" id="KW-1185">Reference proteome</keyword>
<feature type="compositionally biased region" description="Polar residues" evidence="7">
    <location>
        <begin position="1840"/>
        <end position="1852"/>
    </location>
</feature>
<reference evidence="9 10" key="1">
    <citation type="submission" date="2013-05" db="EMBL/GenBank/DDBJ databases">
        <title>Draft genome of the parasitic nematode Anyclostoma ceylanicum.</title>
        <authorList>
            <person name="Mitreva M."/>
        </authorList>
    </citation>
    <scope>NUCLEOTIDE SEQUENCE [LARGE SCALE GENOMIC DNA]</scope>
</reference>
<dbReference type="PANTHER" id="PTHR12609">
    <property type="entry name" value="MICROTUBULE ASSOCIATED PROTEIN XMAP215"/>
    <property type="match status" value="1"/>
</dbReference>
<dbReference type="PROSITE" id="PS50017">
    <property type="entry name" value="DEATH_DOMAIN"/>
    <property type="match status" value="1"/>
</dbReference>
<feature type="compositionally biased region" description="Low complexity" evidence="7">
    <location>
        <begin position="823"/>
        <end position="855"/>
    </location>
</feature>
<dbReference type="InterPro" id="IPR021861">
    <property type="entry name" value="THO_THOC1"/>
</dbReference>
<dbReference type="GO" id="GO:0046785">
    <property type="term" value="P:microtubule polymerization"/>
    <property type="evidence" value="ECO:0007669"/>
    <property type="project" value="InterPro"/>
</dbReference>
<dbReference type="GO" id="GO:0030951">
    <property type="term" value="P:establishment or maintenance of microtubule cytoskeleton polarity"/>
    <property type="evidence" value="ECO:0007669"/>
    <property type="project" value="InterPro"/>
</dbReference>
<dbReference type="EMBL" id="KE124963">
    <property type="protein sequence ID" value="EPB73948.1"/>
    <property type="molecule type" value="Genomic_DNA"/>
</dbReference>
<dbReference type="Pfam" id="PF21041">
    <property type="entry name" value="XMAP215_CLASP_TOG"/>
    <property type="match status" value="1"/>
</dbReference>
<keyword evidence="3" id="KW-0677">Repeat</keyword>
<dbReference type="GO" id="GO:0061863">
    <property type="term" value="F:microtubule plus end polymerase"/>
    <property type="evidence" value="ECO:0007669"/>
    <property type="project" value="InterPro"/>
</dbReference>
<dbReference type="InterPro" id="IPR045110">
    <property type="entry name" value="XMAP215"/>
</dbReference>
<feature type="repeat" description="HEAT" evidence="6">
    <location>
        <begin position="440"/>
        <end position="478"/>
    </location>
</feature>
<gene>
    <name evidence="9" type="ORF">ANCCEY_06957</name>
</gene>
<feature type="compositionally biased region" description="Basic and acidic residues" evidence="7">
    <location>
        <begin position="516"/>
        <end position="528"/>
    </location>
</feature>
<feature type="compositionally biased region" description="Basic and acidic residues" evidence="7">
    <location>
        <begin position="865"/>
        <end position="883"/>
    </location>
</feature>
<evidence type="ECO:0000313" key="10">
    <source>
        <dbReference type="Proteomes" id="UP000054495"/>
    </source>
</evidence>
<evidence type="ECO:0000256" key="1">
    <source>
        <dbReference type="ARBA" id="ARBA00004245"/>
    </source>
</evidence>
<dbReference type="FunFam" id="1.25.10.10:FF:000019">
    <property type="entry name" value="Cytoskeleton-associated protein 5"/>
    <property type="match status" value="2"/>
</dbReference>
<evidence type="ECO:0000256" key="3">
    <source>
        <dbReference type="ARBA" id="ARBA00022737"/>
    </source>
</evidence>
<organism evidence="9 10">
    <name type="scientific">Ancylostoma ceylanicum</name>
    <dbReference type="NCBI Taxonomy" id="53326"/>
    <lineage>
        <taxon>Eukaryota</taxon>
        <taxon>Metazoa</taxon>
        <taxon>Ecdysozoa</taxon>
        <taxon>Nematoda</taxon>
        <taxon>Chromadorea</taxon>
        <taxon>Rhabditida</taxon>
        <taxon>Rhabditina</taxon>
        <taxon>Rhabditomorpha</taxon>
        <taxon>Strongyloidea</taxon>
        <taxon>Ancylostomatidae</taxon>
        <taxon>Ancylostomatinae</taxon>
        <taxon>Ancylostoma</taxon>
    </lineage>
</organism>
<dbReference type="Proteomes" id="UP000054495">
    <property type="component" value="Unassembled WGS sequence"/>
</dbReference>
<dbReference type="Gene3D" id="1.25.10.10">
    <property type="entry name" value="Leucine-rich Repeat Variant"/>
    <property type="match status" value="3"/>
</dbReference>
<feature type="region of interest" description="Disordered" evidence="7">
    <location>
        <begin position="515"/>
        <end position="606"/>
    </location>
</feature>
<evidence type="ECO:0000256" key="5">
    <source>
        <dbReference type="ARBA" id="ARBA00025722"/>
    </source>
</evidence>
<dbReference type="SMART" id="SM01349">
    <property type="entry name" value="TOG"/>
    <property type="match status" value="3"/>
</dbReference>
<feature type="compositionally biased region" description="Basic and acidic residues" evidence="7">
    <location>
        <begin position="1820"/>
        <end position="1839"/>
    </location>
</feature>
<dbReference type="GO" id="GO:0005856">
    <property type="term" value="C:cytoskeleton"/>
    <property type="evidence" value="ECO:0007669"/>
    <property type="project" value="UniProtKB-SubCell"/>
</dbReference>
<evidence type="ECO:0000256" key="2">
    <source>
        <dbReference type="ARBA" id="ARBA00022490"/>
    </source>
</evidence>
<feature type="compositionally biased region" description="Basic and acidic residues" evidence="7">
    <location>
        <begin position="571"/>
        <end position="606"/>
    </location>
</feature>
<feature type="compositionally biased region" description="Low complexity" evidence="7">
    <location>
        <begin position="529"/>
        <end position="539"/>
    </location>
</feature>
<dbReference type="InterPro" id="IPR016024">
    <property type="entry name" value="ARM-type_fold"/>
</dbReference>
<feature type="compositionally biased region" description="Polar residues" evidence="7">
    <location>
        <begin position="233"/>
        <end position="252"/>
    </location>
</feature>
<feature type="repeat" description="HEAT" evidence="6">
    <location>
        <begin position="179"/>
        <end position="217"/>
    </location>
</feature>
<proteinExistence type="inferred from homology"/>
<evidence type="ECO:0000259" key="8">
    <source>
        <dbReference type="PROSITE" id="PS50017"/>
    </source>
</evidence>
<evidence type="ECO:0000256" key="6">
    <source>
        <dbReference type="PROSITE-ProRule" id="PRU00103"/>
    </source>
</evidence>
<evidence type="ECO:0000313" key="9">
    <source>
        <dbReference type="EMBL" id="EPB73948.1"/>
    </source>
</evidence>
<dbReference type="PROSITE" id="PS50077">
    <property type="entry name" value="HEAT_REPEAT"/>
    <property type="match status" value="2"/>
</dbReference>
<evidence type="ECO:0000256" key="7">
    <source>
        <dbReference type="SAM" id="MobiDB-lite"/>
    </source>
</evidence>
<keyword evidence="4" id="KW-0206">Cytoskeleton</keyword>
<accession>A0A0D6LRX3</accession>
<dbReference type="InterPro" id="IPR000488">
    <property type="entry name" value="Death_dom"/>
</dbReference>
<comment type="subcellular location">
    <subcellularLocation>
        <location evidence="1">Cytoplasm</location>
        <location evidence="1">Cytoskeleton</location>
    </subcellularLocation>
</comment>
<evidence type="ECO:0000256" key="4">
    <source>
        <dbReference type="ARBA" id="ARBA00023212"/>
    </source>
</evidence>
<sequence>MDEWEFADEVDILAKLPSNFDELRESKKWQERKEALDALNALLEANIRLSTKASYGEILGNLQTMLAKDANINVCALTAKCIKCFATGLRAKFAPYAQSIIPIVFEKLKEKKPLLKDPLIECADAIAATITSLEIIVEEILASMGKPNPQIKQQVDNFLFRQMNILTSDKAPKKLIKAVVPLLIKHSCDADHDVREASLGALGAIQRLISEFAEKASQLHAEAQAKLAVKSGPQATAGDSQGGSDAAPSSGTSGPGAAPVKEADPWDFLEPVDVLAKLPADFSTNIESKKWTERRDALQAFLDILTANPKLDPKASYGEHISLLKRIIEKDANINVAALAAKCMKLVAEGLRKKFAPHAPGVVPAIFDKFKEKKPLLRDPLVECIDAIAATTTLEAMGEDILAALEKPNPNIKIQTDLFLYRAFKLLNSQTMPKKTLKSIAPLLIKHTGDSDAEVRDASYAALGSAMRAIGEKACLPLLSDILEDKLKMGKIKEFYQKACEEAGPEVITQMVQSIHKADAPPSKKAEPTTKTATPSTREPSSERPASAQEEEPSGDDESLKPPAGAASVKKIQEKKKEVPKKVEEEEEPVKKPPDELLTANDEKQQRLKDERTLKILKWNFTFPTEEHVMQLQEQLGRHAKASLMGMLFHKDFKQHLKAIELLNRVLEFSKQVLVLVRSFDEPMSSEEMYAFVPHLLLKSGEQKENMRNAVRDIIDEITDICGPFKMCPTLLEALKTKNARQRAECLQVLELYIARAGLTQLKSLGIHKAIAACVSDRDNNVRSAAINGLVACYREEGDQMWRAVGKMGDKERAMVEERIKRSGAAPGSAAPRGGAGPVKVGGKIVVPPGAASAVRRPHSRSASARRDDSESRTRDNSPDGERAALNGTFTHGDDGGDRLNSTITYARPRYTLDDDYVEQGSVNVLNTTQALADMDNTQHRLPTRHPVVSQMPTTPLKRSGSSSSISSIDTMDQLEKVIQNISSGLIDVAKDALEQVQFLLSVDDQRGLLEDRMDMLMQTVGTQLKLVRNLHGIHTPKGQELLKIILNFLSPLTASADKFARMNVGEDATNGMLWELVHTLLKTQSDPICSSLPDSVHFGRSLNALVIRLCIRVERTTFFAACTRCLLTSLLEDPDCEAAQLFTKCLYKWADTMSKHKTVIEIDLYLRSANRFYEQIQPKVELHDAYRGGIRTIEMCSEQAMIVMGPALLEKLKRFPRPNVHFLQHMQVCFAECQKINPAGWGLSLPGAVVDPPVVTKSNPVNGSGRSELQILVDNVVRDLPSFDKHTSLLVSYMDKHPQDAGKLEEYLKTVPLAPLVREFMEKCRTGRLKMVGSVTEQQAVSAAQTLFISRSRFEAMRQSGRGSVILPTPLADSPIASVLQARDINADSFSSEAAIPVPVTLNETKAKLGMTSTVQKKRRTMDSATHTELRSRLAERFMEELVKKRDFEGLKNYFASCRESVSEEDFSSLLEVRLRERGLDIARGPDETIEENVRRHLEFALNVCKNGLCVKQTAVQTLQDMFEVSGIGRCERLFGILEENMFQFKQTETQSVDLINISDEETETGEIKEANYKLEKSGDDDDENGRKRSAMPENLHELIDEADSYFAKYLTSPKLLQLQLNDSQFRRKNTSLSDDQTKFVNESQEKCYRLLRETHPKGAQFAENVKHILQRELEWAKWKSESCPAMTDLADKQPMQPYKKRPRTTFNPAVVDVGSAELNKLWSIQPNLLEACRNEKRKFAPSLTEFLRDPIDELDPEQQVEDQYKSTRDPAFQFRACRLLMAESSQYISAQSQQTLNIPLFLDNVILKTGKGMEEFRDELQEREERQAKKAVEESLLRNRSNGIEGSASPSPDYEMSDSTLSKLSSILAPQWKVLAEAMEVNSKKLEEVKGKTNEECCAAVIKQWTEANGRNFKMMRNLLLKAHLLSEVVVDLLKNKSPSKSSSS</sequence>
<dbReference type="InterPro" id="IPR021133">
    <property type="entry name" value="HEAT_type_2"/>
</dbReference>
<feature type="region of interest" description="Disordered" evidence="7">
    <location>
        <begin position="230"/>
        <end position="262"/>
    </location>
</feature>
<keyword evidence="2" id="KW-0963">Cytoplasm</keyword>
<feature type="region of interest" description="Disordered" evidence="7">
    <location>
        <begin position="1820"/>
        <end position="1859"/>
    </location>
</feature>
<dbReference type="GO" id="GO:0051010">
    <property type="term" value="F:microtubule plus-end binding"/>
    <property type="evidence" value="ECO:0007669"/>
    <property type="project" value="InterPro"/>
</dbReference>
<dbReference type="Pfam" id="PF11957">
    <property type="entry name" value="efThoc1"/>
    <property type="match status" value="2"/>
</dbReference>
<dbReference type="GO" id="GO:0007165">
    <property type="term" value="P:signal transduction"/>
    <property type="evidence" value="ECO:0007669"/>
    <property type="project" value="InterPro"/>
</dbReference>
<protein>
    <submittedName>
        <fullName evidence="9">HEAT repeat protein</fullName>
    </submittedName>
</protein>
<dbReference type="InterPro" id="IPR048491">
    <property type="entry name" value="XMAP215_CLASP_TOG"/>
</dbReference>
<comment type="similarity">
    <text evidence="5">Belongs to the TOG/XMAP215 family.</text>
</comment>
<feature type="domain" description="Death" evidence="8">
    <location>
        <begin position="1859"/>
        <end position="1914"/>
    </location>
</feature>
<feature type="region of interest" description="Disordered" evidence="7">
    <location>
        <begin position="821"/>
        <end position="896"/>
    </location>
</feature>